<dbReference type="RefSeq" id="WP_189008732.1">
    <property type="nucleotide sequence ID" value="NZ_BMOD01000039.1"/>
</dbReference>
<reference evidence="3" key="1">
    <citation type="journal article" date="2019" name="Int. J. Syst. Evol. Microbiol.">
        <title>The Global Catalogue of Microorganisms (GCM) 10K type strain sequencing project: providing services to taxonomists for standard genome sequencing and annotation.</title>
        <authorList>
            <consortium name="The Broad Institute Genomics Platform"/>
            <consortium name="The Broad Institute Genome Sequencing Center for Infectious Disease"/>
            <person name="Wu L."/>
            <person name="Ma J."/>
        </authorList>
    </citation>
    <scope>NUCLEOTIDE SEQUENCE [LARGE SCALE GENOMIC DNA]</scope>
    <source>
        <strain evidence="3">JCM 14370</strain>
    </source>
</reference>
<organism evidence="2 3">
    <name type="scientific">Deinococcus roseus</name>
    <dbReference type="NCBI Taxonomy" id="392414"/>
    <lineage>
        <taxon>Bacteria</taxon>
        <taxon>Thermotogati</taxon>
        <taxon>Deinococcota</taxon>
        <taxon>Deinococci</taxon>
        <taxon>Deinococcales</taxon>
        <taxon>Deinococcaceae</taxon>
        <taxon>Deinococcus</taxon>
    </lineage>
</organism>
<gene>
    <name evidence="2" type="ORF">GCM10008938_49600</name>
</gene>
<keyword evidence="1" id="KW-0812">Transmembrane</keyword>
<accession>A0ABQ2DHA2</accession>
<keyword evidence="3" id="KW-1185">Reference proteome</keyword>
<protein>
    <submittedName>
        <fullName evidence="2">Uncharacterized protein</fullName>
    </submittedName>
</protein>
<dbReference type="Proteomes" id="UP000632222">
    <property type="component" value="Unassembled WGS sequence"/>
</dbReference>
<evidence type="ECO:0000256" key="1">
    <source>
        <dbReference type="SAM" id="Phobius"/>
    </source>
</evidence>
<evidence type="ECO:0000313" key="3">
    <source>
        <dbReference type="Proteomes" id="UP000632222"/>
    </source>
</evidence>
<name>A0ABQ2DHA2_9DEIO</name>
<dbReference type="EMBL" id="BMOD01000039">
    <property type="protein sequence ID" value="GGJ57597.1"/>
    <property type="molecule type" value="Genomic_DNA"/>
</dbReference>
<feature type="transmembrane region" description="Helical" evidence="1">
    <location>
        <begin position="6"/>
        <end position="25"/>
    </location>
</feature>
<keyword evidence="1" id="KW-1133">Transmembrane helix</keyword>
<keyword evidence="1" id="KW-0472">Membrane</keyword>
<sequence>MLFLISLLIGLVCGGMIGGLVLLVANRMPVSRPHLDVSVATTQQQASGHWI</sequence>
<comment type="caution">
    <text evidence="2">The sequence shown here is derived from an EMBL/GenBank/DDBJ whole genome shotgun (WGS) entry which is preliminary data.</text>
</comment>
<proteinExistence type="predicted"/>
<evidence type="ECO:0000313" key="2">
    <source>
        <dbReference type="EMBL" id="GGJ57597.1"/>
    </source>
</evidence>